<name>A0AA39NAS8_9AGAR</name>
<keyword evidence="3" id="KW-1185">Reference proteome</keyword>
<evidence type="ECO:0000313" key="2">
    <source>
        <dbReference type="EMBL" id="KAK0462124.1"/>
    </source>
</evidence>
<dbReference type="EMBL" id="JAUEPR010000133">
    <property type="protein sequence ID" value="KAK0462124.1"/>
    <property type="molecule type" value="Genomic_DNA"/>
</dbReference>
<protein>
    <submittedName>
        <fullName evidence="2">Uncharacterized protein</fullName>
    </submittedName>
</protein>
<reference evidence="2" key="1">
    <citation type="submission" date="2023-06" db="EMBL/GenBank/DDBJ databases">
        <authorList>
            <consortium name="Lawrence Berkeley National Laboratory"/>
            <person name="Ahrendt S."/>
            <person name="Sahu N."/>
            <person name="Indic B."/>
            <person name="Wong-Bajracharya J."/>
            <person name="Merenyi Z."/>
            <person name="Ke H.-M."/>
            <person name="Monk M."/>
            <person name="Kocsube S."/>
            <person name="Drula E."/>
            <person name="Lipzen A."/>
            <person name="Balint B."/>
            <person name="Henrissat B."/>
            <person name="Andreopoulos B."/>
            <person name="Martin F.M."/>
            <person name="Harder C.B."/>
            <person name="Rigling D."/>
            <person name="Ford K.L."/>
            <person name="Foster G.D."/>
            <person name="Pangilinan J."/>
            <person name="Papanicolaou A."/>
            <person name="Barry K."/>
            <person name="LaButti K."/>
            <person name="Viragh M."/>
            <person name="Koriabine M."/>
            <person name="Yan M."/>
            <person name="Riley R."/>
            <person name="Champramary S."/>
            <person name="Plett K.L."/>
            <person name="Tsai I.J."/>
            <person name="Slot J."/>
            <person name="Sipos G."/>
            <person name="Plett J."/>
            <person name="Nagy L.G."/>
            <person name="Grigoriev I.V."/>
        </authorList>
    </citation>
    <scope>NUCLEOTIDE SEQUENCE</scope>
    <source>
        <strain evidence="2">ICMP 16352</strain>
    </source>
</reference>
<evidence type="ECO:0000256" key="1">
    <source>
        <dbReference type="SAM" id="MobiDB-lite"/>
    </source>
</evidence>
<dbReference type="AlphaFoldDB" id="A0AA39NAS8"/>
<evidence type="ECO:0000313" key="3">
    <source>
        <dbReference type="Proteomes" id="UP001175227"/>
    </source>
</evidence>
<organism evidence="2 3">
    <name type="scientific">Armillaria novae-zelandiae</name>
    <dbReference type="NCBI Taxonomy" id="153914"/>
    <lineage>
        <taxon>Eukaryota</taxon>
        <taxon>Fungi</taxon>
        <taxon>Dikarya</taxon>
        <taxon>Basidiomycota</taxon>
        <taxon>Agaricomycotina</taxon>
        <taxon>Agaricomycetes</taxon>
        <taxon>Agaricomycetidae</taxon>
        <taxon>Agaricales</taxon>
        <taxon>Marasmiineae</taxon>
        <taxon>Physalacriaceae</taxon>
        <taxon>Armillaria</taxon>
    </lineage>
</organism>
<comment type="caution">
    <text evidence="2">The sequence shown here is derived from an EMBL/GenBank/DDBJ whole genome shotgun (WGS) entry which is preliminary data.</text>
</comment>
<feature type="region of interest" description="Disordered" evidence="1">
    <location>
        <begin position="198"/>
        <end position="218"/>
    </location>
</feature>
<accession>A0AA39NAS8</accession>
<gene>
    <name evidence="2" type="ORF">IW261DRAFT_1428228</name>
</gene>
<proteinExistence type="predicted"/>
<sequence>MPSNPHLKLDTFCFGLMDWVPMGWGETEVCKLSDCLANDPTTLKPLQQGAVLIRWVFNAIWFCDNAHTLCKCSGVLVKWRRARHARLLHKLESVLELEQRPAFAKCAHRSPQVHYTVRRMLRIAYHGLPKLLEANMEYKSEEMAEPAISDVLSNGEWQKGLIQKGLQFTLILRILTSVSVKTGMLVIELRTKCIIGPEASRASPPTGDVSLSDEEGEEGIEWDAQASVAEEELLGEATDAGVEEQSPTPPGLDAGSLGSEMPLAEQKCVAPASPVPPVAMGEDAREPLLKKAKGFTRTGWPLVLNQQLREGRMQPTMRANMEAMQDEGLLLVGGDSTTDFAFGLVERLGLQSHPREATWDRIVATSEQIVARYLALQYELQNYGPFNEADVKRLLTNCFLESALDEGHAGPEH</sequence>
<dbReference type="Proteomes" id="UP001175227">
    <property type="component" value="Unassembled WGS sequence"/>
</dbReference>